<proteinExistence type="predicted"/>
<dbReference type="Proteomes" id="UP000597341">
    <property type="component" value="Unassembled WGS sequence"/>
</dbReference>
<evidence type="ECO:0000313" key="2">
    <source>
        <dbReference type="EMBL" id="GHE17153.1"/>
    </source>
</evidence>
<comment type="caution">
    <text evidence="2">The sequence shown here is derived from an EMBL/GenBank/DDBJ whole genome shotgun (WGS) entry which is preliminary data.</text>
</comment>
<evidence type="ECO:0000256" key="1">
    <source>
        <dbReference type="SAM" id="Coils"/>
    </source>
</evidence>
<sequence length="135" mass="14791">MTQMQDPAAMRQVRELERLIEARLEEARQSNARVVAAREQAELLVGEFAAEAAAEADRLSARILQEAREWVQADEAEQQRIGVEVTQRAVRLREELVAATVAAVLTVAPTVTPPVAPTVAPTVAQRADRTPKASR</sequence>
<name>A0ABQ3HHN8_9ACTN</name>
<feature type="coiled-coil region" evidence="1">
    <location>
        <begin position="10"/>
        <end position="69"/>
    </location>
</feature>
<dbReference type="RefSeq" id="WP_068324849.1">
    <property type="nucleotide sequence ID" value="NZ_BNAD01000004.1"/>
</dbReference>
<protein>
    <submittedName>
        <fullName evidence="2">Uncharacterized protein</fullName>
    </submittedName>
</protein>
<evidence type="ECO:0000313" key="3">
    <source>
        <dbReference type="Proteomes" id="UP000597341"/>
    </source>
</evidence>
<dbReference type="EMBL" id="BNAD01000004">
    <property type="protein sequence ID" value="GHE17153.1"/>
    <property type="molecule type" value="Genomic_DNA"/>
</dbReference>
<accession>A0ABQ3HHN8</accession>
<keyword evidence="3" id="KW-1185">Reference proteome</keyword>
<keyword evidence="1" id="KW-0175">Coiled coil</keyword>
<reference evidence="3" key="1">
    <citation type="journal article" date="2019" name="Int. J. Syst. Evol. Microbiol.">
        <title>The Global Catalogue of Microorganisms (GCM) 10K type strain sequencing project: providing services to taxonomists for standard genome sequencing and annotation.</title>
        <authorList>
            <consortium name="The Broad Institute Genomics Platform"/>
            <consortium name="The Broad Institute Genome Sequencing Center for Infectious Disease"/>
            <person name="Wu L."/>
            <person name="Ma J."/>
        </authorList>
    </citation>
    <scope>NUCLEOTIDE SEQUENCE [LARGE SCALE GENOMIC DNA]</scope>
    <source>
        <strain evidence="3">CGMCC 1.12791</strain>
    </source>
</reference>
<organism evidence="2 3">
    <name type="scientific">Nocardioides flavus</name>
    <name type="common">ex Wang et al. 2016</name>
    <dbReference type="NCBI Taxonomy" id="2058780"/>
    <lineage>
        <taxon>Bacteria</taxon>
        <taxon>Bacillati</taxon>
        <taxon>Actinomycetota</taxon>
        <taxon>Actinomycetes</taxon>
        <taxon>Propionibacteriales</taxon>
        <taxon>Nocardioidaceae</taxon>
        <taxon>Nocardioides</taxon>
    </lineage>
</organism>
<gene>
    <name evidence="2" type="ORF">GCM10011376_17630</name>
</gene>